<dbReference type="EMBL" id="CP002400">
    <property type="protein sequence ID" value="ADU28063.1"/>
    <property type="molecule type" value="Genomic_DNA"/>
</dbReference>
<evidence type="ECO:0000256" key="4">
    <source>
        <dbReference type="RuleBase" id="RU362116"/>
    </source>
</evidence>
<evidence type="ECO:0000256" key="1">
    <source>
        <dbReference type="ARBA" id="ARBA00004117"/>
    </source>
</evidence>
<keyword evidence="8" id="KW-0966">Cell projection</keyword>
<keyword evidence="3 4" id="KW-0975">Bacterial flagellum</keyword>
<dbReference type="Pfam" id="PF06429">
    <property type="entry name" value="Flg_bbr_C"/>
    <property type="match status" value="1"/>
</dbReference>
<evidence type="ECO:0000256" key="3">
    <source>
        <dbReference type="ARBA" id="ARBA00023143"/>
    </source>
</evidence>
<keyword evidence="8" id="KW-0282">Flagellum</keyword>
<dbReference type="InterPro" id="IPR037925">
    <property type="entry name" value="FlgE/F/G-like"/>
</dbReference>
<dbReference type="SUPFAM" id="SSF117143">
    <property type="entry name" value="Flagellar hook protein flgE"/>
    <property type="match status" value="1"/>
</dbReference>
<organism evidence="8 9">
    <name type="scientific">Ethanoligenens harbinense (strain DSM 18485 / JCM 12961 / CGMCC 1.5033 / YUAN-3)</name>
    <dbReference type="NCBI Taxonomy" id="663278"/>
    <lineage>
        <taxon>Bacteria</taxon>
        <taxon>Bacillati</taxon>
        <taxon>Bacillota</taxon>
        <taxon>Clostridia</taxon>
        <taxon>Eubacteriales</taxon>
        <taxon>Oscillospiraceae</taxon>
        <taxon>Ethanoligenens</taxon>
    </lineage>
</organism>
<dbReference type="eggNOG" id="COG4786">
    <property type="taxonomic scope" value="Bacteria"/>
</dbReference>
<protein>
    <recommendedName>
        <fullName evidence="4">Flagellar hook protein FlgE</fullName>
    </recommendedName>
</protein>
<dbReference type="InterPro" id="IPR019776">
    <property type="entry name" value="Flagellar_basal_body_rod_CS"/>
</dbReference>
<dbReference type="HOGENOM" id="CLU_013687_0_1_9"/>
<dbReference type="InterPro" id="IPR010930">
    <property type="entry name" value="Flg_bb/hook_C_dom"/>
</dbReference>
<sequence length="326" mass="33539">MRALNSAVTGLQAQQTAMDVIGNNIANVNTDGFKASRTDFSDLFYQTLQGGTDNTNATQVGYGVKVSGVSKDMSTTGETTTNVPTNLFINGEGYFIVSTDSASHTAGSTTNSSGATVADYYTRVGNFQKNASGYLVDANGNYVMGMDATSLAAYQADPTSLPTLHAISLIGATFHPTAAGTSTSSDVTVTANTNISDLTINSDGTISGTIGSSTGTFEYGTSNGATTASASDPIIVALATFPNDGGLSQAGNTSFTQSVSSGSPTYIQASNGNSTTLISGALEQSNVDLAREFTNMIVTQRGFQANSRVITVADSLLEEIVNLKRS</sequence>
<dbReference type="GO" id="GO:0005829">
    <property type="term" value="C:cytosol"/>
    <property type="evidence" value="ECO:0007669"/>
    <property type="project" value="TreeGrafter"/>
</dbReference>
<dbReference type="STRING" id="663278.Ethha_2570"/>
<feature type="domain" description="Flagellar basal body rod protein N-terminal" evidence="5">
    <location>
        <begin position="4"/>
        <end position="34"/>
    </location>
</feature>
<accession>E6U6J3</accession>
<evidence type="ECO:0000313" key="8">
    <source>
        <dbReference type="EMBL" id="ADU28063.1"/>
    </source>
</evidence>
<feature type="domain" description="Flagellar basal-body/hook protein C-terminal" evidence="6">
    <location>
        <begin position="279"/>
        <end position="323"/>
    </location>
</feature>
<evidence type="ECO:0000259" key="5">
    <source>
        <dbReference type="Pfam" id="PF00460"/>
    </source>
</evidence>
<dbReference type="GO" id="GO:0009424">
    <property type="term" value="C:bacterial-type flagellum hook"/>
    <property type="evidence" value="ECO:0007669"/>
    <property type="project" value="TreeGrafter"/>
</dbReference>
<dbReference type="InterPro" id="IPR001444">
    <property type="entry name" value="Flag_bb_rod_N"/>
</dbReference>
<dbReference type="NCBIfam" id="TIGR03506">
    <property type="entry name" value="FlgEFG_subfam"/>
    <property type="match status" value="2"/>
</dbReference>
<dbReference type="KEGG" id="eha:Ethha_2570"/>
<reference evidence="8 9" key="1">
    <citation type="submission" date="2010-12" db="EMBL/GenBank/DDBJ databases">
        <title>Complete sequence of Ethanoligenens harbinense YUAN-3.</title>
        <authorList>
            <person name="Lucas S."/>
            <person name="Copeland A."/>
            <person name="Lapidus A."/>
            <person name="Cheng J.-F."/>
            <person name="Bruce D."/>
            <person name="Goodwin L."/>
            <person name="Pitluck S."/>
            <person name="Chertkov O."/>
            <person name="Misra M."/>
            <person name="Detter J.C."/>
            <person name="Han C."/>
            <person name="Tapia R."/>
            <person name="Land M."/>
            <person name="Hauser L."/>
            <person name="Jeffries C."/>
            <person name="Kyrpides N."/>
            <person name="Ivanova N."/>
            <person name="Mikhailova N."/>
            <person name="Wang A."/>
            <person name="Mouttaki H."/>
            <person name="He Z."/>
            <person name="Zhou J."/>
            <person name="Hemme C.L."/>
            <person name="Woyke T."/>
        </authorList>
    </citation>
    <scope>NUCLEOTIDE SEQUENCE [LARGE SCALE GENOMIC DNA]</scope>
    <source>
        <strain evidence="9">DSM 18485 / JCM 12961 / CGMCC 1.5033 / YUAN-3</strain>
    </source>
</reference>
<proteinExistence type="inferred from homology"/>
<evidence type="ECO:0000259" key="7">
    <source>
        <dbReference type="Pfam" id="PF22692"/>
    </source>
</evidence>
<dbReference type="InterPro" id="IPR053967">
    <property type="entry name" value="LlgE_F_G-like_D1"/>
</dbReference>
<dbReference type="Pfam" id="PF00460">
    <property type="entry name" value="Flg_bb_rod"/>
    <property type="match status" value="1"/>
</dbReference>
<dbReference type="PANTHER" id="PTHR30435:SF1">
    <property type="entry name" value="FLAGELLAR HOOK PROTEIN FLGE"/>
    <property type="match status" value="1"/>
</dbReference>
<keyword evidence="9" id="KW-1185">Reference proteome</keyword>
<name>E6U6J3_ETHHY</name>
<dbReference type="Proteomes" id="UP000001551">
    <property type="component" value="Chromosome"/>
</dbReference>
<comment type="similarity">
    <text evidence="2 4">Belongs to the flagella basal body rod proteins family.</text>
</comment>
<dbReference type="InterPro" id="IPR020013">
    <property type="entry name" value="Flagellar_FlgE/F/G"/>
</dbReference>
<dbReference type="GO" id="GO:0071978">
    <property type="term" value="P:bacterial-type flagellum-dependent swarming motility"/>
    <property type="evidence" value="ECO:0007669"/>
    <property type="project" value="TreeGrafter"/>
</dbReference>
<evidence type="ECO:0000256" key="2">
    <source>
        <dbReference type="ARBA" id="ARBA00009677"/>
    </source>
</evidence>
<comment type="function">
    <text evidence="4">A flexible structure which links the flagellar filament to the drive apparatus in the basal body.</text>
</comment>
<evidence type="ECO:0000313" key="9">
    <source>
        <dbReference type="Proteomes" id="UP000001551"/>
    </source>
</evidence>
<dbReference type="PROSITE" id="PS00588">
    <property type="entry name" value="FLAGELLA_BB_ROD"/>
    <property type="match status" value="1"/>
</dbReference>
<feature type="domain" description="Flagellar hook protein FlgE/F/G-like D1" evidence="7">
    <location>
        <begin position="89"/>
        <end position="207"/>
    </location>
</feature>
<comment type="subcellular location">
    <subcellularLocation>
        <location evidence="1 4">Bacterial flagellum basal body</location>
    </subcellularLocation>
</comment>
<keyword evidence="8" id="KW-0969">Cilium</keyword>
<dbReference type="GO" id="GO:0009425">
    <property type="term" value="C:bacterial-type flagellum basal body"/>
    <property type="evidence" value="ECO:0007669"/>
    <property type="project" value="UniProtKB-SubCell"/>
</dbReference>
<dbReference type="RefSeq" id="WP_013486406.1">
    <property type="nucleotide sequence ID" value="NC_014828.1"/>
</dbReference>
<evidence type="ECO:0000259" key="6">
    <source>
        <dbReference type="Pfam" id="PF06429"/>
    </source>
</evidence>
<dbReference type="AlphaFoldDB" id="E6U6J3"/>
<dbReference type="PANTHER" id="PTHR30435">
    <property type="entry name" value="FLAGELLAR PROTEIN"/>
    <property type="match status" value="1"/>
</dbReference>
<dbReference type="Pfam" id="PF22692">
    <property type="entry name" value="LlgE_F_G_D1"/>
    <property type="match status" value="1"/>
</dbReference>
<gene>
    <name evidence="8" type="ordered locus">Ethha_2570</name>
</gene>